<proteinExistence type="predicted"/>
<keyword evidence="2" id="KW-1185">Reference proteome</keyword>
<sequence>MTLYPLSPLSREPSPLKWTQSHLERNLRLLHLANVAPIEEDLASSTTMASHLLVLSPPIEVHLLSPCLELLFRMQLRSRHVFELMPELHLFRRSDLLSLKDSIYGASLKLPDPDALSESVPVWECLVVPGYST</sequence>
<protein>
    <submittedName>
        <fullName evidence="1">Uncharacterized protein</fullName>
    </submittedName>
</protein>
<organism evidence="1 2">
    <name type="scientific">Brassica campestris</name>
    <name type="common">Field mustard</name>
    <dbReference type="NCBI Taxonomy" id="3711"/>
    <lineage>
        <taxon>Eukaryota</taxon>
        <taxon>Viridiplantae</taxon>
        <taxon>Streptophyta</taxon>
        <taxon>Embryophyta</taxon>
        <taxon>Tracheophyta</taxon>
        <taxon>Spermatophyta</taxon>
        <taxon>Magnoliopsida</taxon>
        <taxon>eudicotyledons</taxon>
        <taxon>Gunneridae</taxon>
        <taxon>Pentapetalae</taxon>
        <taxon>rosids</taxon>
        <taxon>malvids</taxon>
        <taxon>Brassicales</taxon>
        <taxon>Brassicaceae</taxon>
        <taxon>Brassiceae</taxon>
        <taxon>Brassica</taxon>
    </lineage>
</organism>
<accession>M4EXE7</accession>
<dbReference type="Gramene" id="Bra033484.1">
    <property type="protein sequence ID" value="Bra033484.1-P"/>
    <property type="gene ID" value="Bra033484"/>
</dbReference>
<dbReference type="EnsemblPlants" id="Bra033484.1">
    <property type="protein sequence ID" value="Bra033484.1-P"/>
    <property type="gene ID" value="Bra033484"/>
</dbReference>
<name>M4EXE7_BRACM</name>
<dbReference type="AlphaFoldDB" id="M4EXE7"/>
<evidence type="ECO:0000313" key="1">
    <source>
        <dbReference type="EnsemblPlants" id="Bra033484.1-P"/>
    </source>
</evidence>
<dbReference type="HOGENOM" id="CLU_1909621_0_0_1"/>
<dbReference type="Proteomes" id="UP000011750">
    <property type="component" value="Chromosome A04"/>
</dbReference>
<dbReference type="InParanoid" id="M4EXE7"/>
<reference evidence="1 2" key="1">
    <citation type="journal article" date="2011" name="Nat. Genet.">
        <title>The genome of the mesopolyploid crop species Brassica rapa.</title>
        <authorList>
            <consortium name="Brassica rapa Genome Sequencing Project Consortium"/>
            <person name="Wang X."/>
            <person name="Wang H."/>
            <person name="Wang J."/>
            <person name="Sun R."/>
            <person name="Wu J."/>
            <person name="Liu S."/>
            <person name="Bai Y."/>
            <person name="Mun J.H."/>
            <person name="Bancroft I."/>
            <person name="Cheng F."/>
            <person name="Huang S."/>
            <person name="Li X."/>
            <person name="Hua W."/>
            <person name="Wang J."/>
            <person name="Wang X."/>
            <person name="Freeling M."/>
            <person name="Pires J.C."/>
            <person name="Paterson A.H."/>
            <person name="Chalhoub B."/>
            <person name="Wang B."/>
            <person name="Hayward A."/>
            <person name="Sharpe A.G."/>
            <person name="Park B.S."/>
            <person name="Weisshaar B."/>
            <person name="Liu B."/>
            <person name="Li B."/>
            <person name="Liu B."/>
            <person name="Tong C."/>
            <person name="Song C."/>
            <person name="Duran C."/>
            <person name="Peng C."/>
            <person name="Geng C."/>
            <person name="Koh C."/>
            <person name="Lin C."/>
            <person name="Edwards D."/>
            <person name="Mu D."/>
            <person name="Shen D."/>
            <person name="Soumpourou E."/>
            <person name="Li F."/>
            <person name="Fraser F."/>
            <person name="Conant G."/>
            <person name="Lassalle G."/>
            <person name="King G.J."/>
            <person name="Bonnema G."/>
            <person name="Tang H."/>
            <person name="Wang H."/>
            <person name="Belcram H."/>
            <person name="Zhou H."/>
            <person name="Hirakawa H."/>
            <person name="Abe H."/>
            <person name="Guo H."/>
            <person name="Wang H."/>
            <person name="Jin H."/>
            <person name="Parkin I.A."/>
            <person name="Batley J."/>
            <person name="Kim J.S."/>
            <person name="Just J."/>
            <person name="Li J."/>
            <person name="Xu J."/>
            <person name="Deng J."/>
            <person name="Kim J.A."/>
            <person name="Li J."/>
            <person name="Yu J."/>
            <person name="Meng J."/>
            <person name="Wang J."/>
            <person name="Min J."/>
            <person name="Poulain J."/>
            <person name="Wang J."/>
            <person name="Hatakeyama K."/>
            <person name="Wu K."/>
            <person name="Wang L."/>
            <person name="Fang L."/>
            <person name="Trick M."/>
            <person name="Links M.G."/>
            <person name="Zhao M."/>
            <person name="Jin M."/>
            <person name="Ramchiary N."/>
            <person name="Drou N."/>
            <person name="Berkman P.J."/>
            <person name="Cai Q."/>
            <person name="Huang Q."/>
            <person name="Li R."/>
            <person name="Tabata S."/>
            <person name="Cheng S."/>
            <person name="Zhang S."/>
            <person name="Zhang S."/>
            <person name="Huang S."/>
            <person name="Sato S."/>
            <person name="Sun S."/>
            <person name="Kwon S.J."/>
            <person name="Choi S.R."/>
            <person name="Lee T.H."/>
            <person name="Fan W."/>
            <person name="Zhao X."/>
            <person name="Tan X."/>
            <person name="Xu X."/>
            <person name="Wang Y."/>
            <person name="Qiu Y."/>
            <person name="Yin Y."/>
            <person name="Li Y."/>
            <person name="Du Y."/>
            <person name="Liao Y."/>
            <person name="Lim Y."/>
            <person name="Narusaka Y."/>
            <person name="Wang Y."/>
            <person name="Wang Z."/>
            <person name="Li Z."/>
            <person name="Wang Z."/>
            <person name="Xiong Z."/>
            <person name="Zhang Z."/>
        </authorList>
    </citation>
    <scope>NUCLEOTIDE SEQUENCE [LARGE SCALE GENOMIC DNA]</scope>
    <source>
        <strain evidence="1 2">cv. Chiifu-401-42</strain>
    </source>
</reference>
<reference evidence="1 2" key="2">
    <citation type="journal article" date="2018" name="Hortic Res">
        <title>Improved Brassica rapa reference genome by single-molecule sequencing and chromosome conformation capture technologies.</title>
        <authorList>
            <person name="Zhang L."/>
            <person name="Cai X."/>
            <person name="Wu J."/>
            <person name="Liu M."/>
            <person name="Grob S."/>
            <person name="Cheng F."/>
            <person name="Liang J."/>
            <person name="Cai C."/>
            <person name="Liu Z."/>
            <person name="Liu B."/>
            <person name="Wang F."/>
            <person name="Li S."/>
            <person name="Liu F."/>
            <person name="Li X."/>
            <person name="Cheng L."/>
            <person name="Yang W."/>
            <person name="Li M.H."/>
            <person name="Grossniklaus U."/>
            <person name="Zheng H."/>
            <person name="Wang X."/>
        </authorList>
    </citation>
    <scope>NUCLEOTIDE SEQUENCE [LARGE SCALE GENOMIC DNA]</scope>
    <source>
        <strain evidence="1 2">cv. Chiifu-401-42</strain>
    </source>
</reference>
<evidence type="ECO:0000313" key="2">
    <source>
        <dbReference type="Proteomes" id="UP000011750"/>
    </source>
</evidence>
<reference evidence="1" key="3">
    <citation type="submission" date="2023-03" db="UniProtKB">
        <authorList>
            <consortium name="EnsemblPlants"/>
        </authorList>
    </citation>
    <scope>IDENTIFICATION</scope>
    <source>
        <strain evidence="1">cv. Chiifu-401-42</strain>
    </source>
</reference>